<proteinExistence type="predicted"/>
<accession>A0A4C1XWQ7</accession>
<dbReference type="AlphaFoldDB" id="A0A4C1XWQ7"/>
<reference evidence="2 3" key="1">
    <citation type="journal article" date="2019" name="Commun. Biol.">
        <title>The bagworm genome reveals a unique fibroin gene that provides high tensile strength.</title>
        <authorList>
            <person name="Kono N."/>
            <person name="Nakamura H."/>
            <person name="Ohtoshi R."/>
            <person name="Tomita M."/>
            <person name="Numata K."/>
            <person name="Arakawa K."/>
        </authorList>
    </citation>
    <scope>NUCLEOTIDE SEQUENCE [LARGE SCALE GENOMIC DNA]</scope>
</reference>
<evidence type="ECO:0000313" key="2">
    <source>
        <dbReference type="EMBL" id="GBP67533.1"/>
    </source>
</evidence>
<protein>
    <submittedName>
        <fullName evidence="2">Uncharacterized protein</fullName>
    </submittedName>
</protein>
<name>A0A4C1XWQ7_EUMVA</name>
<sequence>MQRRPCPGQVSDKGPARPPPRLNDLTASWLRIGCLMARGVTWWRKKWGHEKGSGLAERDRAIELSSIGLNARSCYFTSVFMSASSRVPLPPPSALFPLIRYTNSSGMASASGRLQSLTSGGPFTPSISSFPLPSEIPFLLERWSAHRWPFGVAMFLFQIDRLGSEGINVLPSEPVDCGSRAVNGRRRRRYDNVQNRMLNVPPEARIDRLILVDIKTHRSILSWSGLNPIPFCRNAMLLSTEPPLLY</sequence>
<keyword evidence="3" id="KW-1185">Reference proteome</keyword>
<gene>
    <name evidence="2" type="ORF">EVAR_36660_1</name>
</gene>
<dbReference type="EMBL" id="BGZK01000986">
    <property type="protein sequence ID" value="GBP67533.1"/>
    <property type="molecule type" value="Genomic_DNA"/>
</dbReference>
<organism evidence="2 3">
    <name type="scientific">Eumeta variegata</name>
    <name type="common">Bagworm moth</name>
    <name type="synonym">Eumeta japonica</name>
    <dbReference type="NCBI Taxonomy" id="151549"/>
    <lineage>
        <taxon>Eukaryota</taxon>
        <taxon>Metazoa</taxon>
        <taxon>Ecdysozoa</taxon>
        <taxon>Arthropoda</taxon>
        <taxon>Hexapoda</taxon>
        <taxon>Insecta</taxon>
        <taxon>Pterygota</taxon>
        <taxon>Neoptera</taxon>
        <taxon>Endopterygota</taxon>
        <taxon>Lepidoptera</taxon>
        <taxon>Glossata</taxon>
        <taxon>Ditrysia</taxon>
        <taxon>Tineoidea</taxon>
        <taxon>Psychidae</taxon>
        <taxon>Oiketicinae</taxon>
        <taxon>Eumeta</taxon>
    </lineage>
</organism>
<dbReference type="Proteomes" id="UP000299102">
    <property type="component" value="Unassembled WGS sequence"/>
</dbReference>
<feature type="region of interest" description="Disordered" evidence="1">
    <location>
        <begin position="1"/>
        <end position="22"/>
    </location>
</feature>
<comment type="caution">
    <text evidence="2">The sequence shown here is derived from an EMBL/GenBank/DDBJ whole genome shotgun (WGS) entry which is preliminary data.</text>
</comment>
<evidence type="ECO:0000313" key="3">
    <source>
        <dbReference type="Proteomes" id="UP000299102"/>
    </source>
</evidence>
<evidence type="ECO:0000256" key="1">
    <source>
        <dbReference type="SAM" id="MobiDB-lite"/>
    </source>
</evidence>